<dbReference type="GO" id="GO:0020037">
    <property type="term" value="F:heme binding"/>
    <property type="evidence" value="ECO:0007669"/>
    <property type="project" value="InterPro"/>
</dbReference>
<dbReference type="PANTHER" id="PTHR24298:SF800">
    <property type="entry name" value="CYTOCHROME P450 89A2-RELATED"/>
    <property type="match status" value="1"/>
</dbReference>
<gene>
    <name evidence="13" type="ordered locus">AALP_Aa5g009700</name>
</gene>
<dbReference type="InterPro" id="IPR017972">
    <property type="entry name" value="Cyt_P450_CS"/>
</dbReference>
<accession>A0A087GU62</accession>
<keyword evidence="9 12" id="KW-0503">Monooxygenase</keyword>
<dbReference type="InterPro" id="IPR001128">
    <property type="entry name" value="Cyt_P450"/>
</dbReference>
<protein>
    <recommendedName>
        <fullName evidence="15">Cytochrome p450</fullName>
    </recommendedName>
</protein>
<dbReference type="SUPFAM" id="SSF48264">
    <property type="entry name" value="Cytochrome P450"/>
    <property type="match status" value="1"/>
</dbReference>
<evidence type="ECO:0000256" key="3">
    <source>
        <dbReference type="ARBA" id="ARBA00010617"/>
    </source>
</evidence>
<reference evidence="14" key="1">
    <citation type="journal article" date="2015" name="Nat. Plants">
        <title>Genome expansion of Arabis alpina linked with retrotransposition and reduced symmetric DNA methylation.</title>
        <authorList>
            <person name="Willing E.M."/>
            <person name="Rawat V."/>
            <person name="Mandakova T."/>
            <person name="Maumus F."/>
            <person name="James G.V."/>
            <person name="Nordstroem K.J."/>
            <person name="Becker C."/>
            <person name="Warthmann N."/>
            <person name="Chica C."/>
            <person name="Szarzynska B."/>
            <person name="Zytnicki M."/>
            <person name="Albani M.C."/>
            <person name="Kiefer C."/>
            <person name="Bergonzi S."/>
            <person name="Castaings L."/>
            <person name="Mateos J.L."/>
            <person name="Berns M.C."/>
            <person name="Bujdoso N."/>
            <person name="Piofczyk T."/>
            <person name="de Lorenzo L."/>
            <person name="Barrero-Sicilia C."/>
            <person name="Mateos I."/>
            <person name="Piednoel M."/>
            <person name="Hagmann J."/>
            <person name="Chen-Min-Tao R."/>
            <person name="Iglesias-Fernandez R."/>
            <person name="Schuster S.C."/>
            <person name="Alonso-Blanco C."/>
            <person name="Roudier F."/>
            <person name="Carbonero P."/>
            <person name="Paz-Ares J."/>
            <person name="Davis S.J."/>
            <person name="Pecinka A."/>
            <person name="Quesneville H."/>
            <person name="Colot V."/>
            <person name="Lysak M.A."/>
            <person name="Weigel D."/>
            <person name="Coupland G."/>
            <person name="Schneeberger K."/>
        </authorList>
    </citation>
    <scope>NUCLEOTIDE SEQUENCE [LARGE SCALE GENOMIC DNA]</scope>
    <source>
        <strain evidence="14">cv. Pajares</strain>
    </source>
</reference>
<keyword evidence="7" id="KW-1133">Transmembrane helix</keyword>
<evidence type="ECO:0000256" key="2">
    <source>
        <dbReference type="ARBA" id="ARBA00004167"/>
    </source>
</evidence>
<comment type="similarity">
    <text evidence="3 12">Belongs to the cytochrome P450 family.</text>
</comment>
<keyword evidence="5" id="KW-0812">Transmembrane</keyword>
<evidence type="ECO:0000256" key="12">
    <source>
        <dbReference type="RuleBase" id="RU000461"/>
    </source>
</evidence>
<dbReference type="EMBL" id="CM002873">
    <property type="protein sequence ID" value="KFK33414.1"/>
    <property type="molecule type" value="Genomic_DNA"/>
</dbReference>
<evidence type="ECO:0008006" key="15">
    <source>
        <dbReference type="Google" id="ProtNLM"/>
    </source>
</evidence>
<keyword evidence="14" id="KW-1185">Reference proteome</keyword>
<dbReference type="InterPro" id="IPR002401">
    <property type="entry name" value="Cyt_P450_E_grp-I"/>
</dbReference>
<dbReference type="Pfam" id="PF00067">
    <property type="entry name" value="p450"/>
    <property type="match status" value="1"/>
</dbReference>
<sequence>MKKMPYLKAVVLEGLRRHPPGHLLLPHRVTEDTELGGYKVPKKGTVNFNAAEIGRDPRVWEEPMEFKPERFIGEGEEVEVDITGSRGIKMIPFGAGRRICPAIGLAMLHLEYFVVNMVNEFEWKEVEGDEVDLSEKLEFTVVMKYPLKARVVPRRRRRRHILVMA</sequence>
<keyword evidence="8 12" id="KW-0560">Oxidoreductase</keyword>
<keyword evidence="10" id="KW-0472">Membrane</keyword>
<dbReference type="Gramene" id="KFK33414">
    <property type="protein sequence ID" value="KFK33414"/>
    <property type="gene ID" value="AALP_AA5G009700"/>
</dbReference>
<dbReference type="OrthoDB" id="1055148at2759"/>
<evidence type="ECO:0000256" key="4">
    <source>
        <dbReference type="ARBA" id="ARBA00022617"/>
    </source>
</evidence>
<comment type="subcellular location">
    <subcellularLocation>
        <location evidence="2">Membrane</location>
        <topology evidence="2">Single-pass membrane protein</topology>
    </subcellularLocation>
</comment>
<evidence type="ECO:0000256" key="9">
    <source>
        <dbReference type="ARBA" id="ARBA00023033"/>
    </source>
</evidence>
<name>A0A087GU62_ARAAL</name>
<dbReference type="OMA" id="RICPGHA"/>
<proteinExistence type="inferred from homology"/>
<dbReference type="AlphaFoldDB" id="A0A087GU62"/>
<keyword evidence="6 11" id="KW-0479">Metal-binding</keyword>
<dbReference type="eggNOG" id="KOG0156">
    <property type="taxonomic scope" value="Eukaryota"/>
</dbReference>
<feature type="binding site" description="axial binding residue" evidence="11">
    <location>
        <position position="100"/>
    </location>
    <ligand>
        <name>heme</name>
        <dbReference type="ChEBI" id="CHEBI:30413"/>
    </ligand>
    <ligandPart>
        <name>Fe</name>
        <dbReference type="ChEBI" id="CHEBI:18248"/>
    </ligandPart>
</feature>
<dbReference type="GO" id="GO:0016709">
    <property type="term" value="F:oxidoreductase activity, acting on paired donors, with incorporation or reduction of molecular oxygen, NAD(P)H as one donor, and incorporation of one atom of oxygen"/>
    <property type="evidence" value="ECO:0007669"/>
    <property type="project" value="TreeGrafter"/>
</dbReference>
<evidence type="ECO:0000256" key="8">
    <source>
        <dbReference type="ARBA" id="ARBA00023002"/>
    </source>
</evidence>
<keyword evidence="11 12" id="KW-0408">Iron</keyword>
<dbReference type="InterPro" id="IPR051103">
    <property type="entry name" value="Plant_metabolite_P450s"/>
</dbReference>
<evidence type="ECO:0000256" key="11">
    <source>
        <dbReference type="PIRSR" id="PIRSR602401-1"/>
    </source>
</evidence>
<evidence type="ECO:0000256" key="5">
    <source>
        <dbReference type="ARBA" id="ARBA00022692"/>
    </source>
</evidence>
<comment type="cofactor">
    <cofactor evidence="1 11">
        <name>heme</name>
        <dbReference type="ChEBI" id="CHEBI:30413"/>
    </cofactor>
</comment>
<evidence type="ECO:0000313" key="13">
    <source>
        <dbReference type="EMBL" id="KFK33414.1"/>
    </source>
</evidence>
<dbReference type="Gene3D" id="1.10.630.10">
    <property type="entry name" value="Cytochrome P450"/>
    <property type="match status" value="1"/>
</dbReference>
<dbReference type="PRINTS" id="PR00463">
    <property type="entry name" value="EP450I"/>
</dbReference>
<dbReference type="PANTHER" id="PTHR24298">
    <property type="entry name" value="FLAVONOID 3'-MONOOXYGENASE-RELATED"/>
    <property type="match status" value="1"/>
</dbReference>
<evidence type="ECO:0000256" key="10">
    <source>
        <dbReference type="ARBA" id="ARBA00023136"/>
    </source>
</evidence>
<evidence type="ECO:0000256" key="6">
    <source>
        <dbReference type="ARBA" id="ARBA00022723"/>
    </source>
</evidence>
<dbReference type="GO" id="GO:0016020">
    <property type="term" value="C:membrane"/>
    <property type="evidence" value="ECO:0007669"/>
    <property type="project" value="UniProtKB-SubCell"/>
</dbReference>
<dbReference type="GO" id="GO:0005506">
    <property type="term" value="F:iron ion binding"/>
    <property type="evidence" value="ECO:0007669"/>
    <property type="project" value="InterPro"/>
</dbReference>
<evidence type="ECO:0000256" key="1">
    <source>
        <dbReference type="ARBA" id="ARBA00001971"/>
    </source>
</evidence>
<dbReference type="InterPro" id="IPR036396">
    <property type="entry name" value="Cyt_P450_sf"/>
</dbReference>
<organism evidence="13 14">
    <name type="scientific">Arabis alpina</name>
    <name type="common">Alpine rock-cress</name>
    <dbReference type="NCBI Taxonomy" id="50452"/>
    <lineage>
        <taxon>Eukaryota</taxon>
        <taxon>Viridiplantae</taxon>
        <taxon>Streptophyta</taxon>
        <taxon>Embryophyta</taxon>
        <taxon>Tracheophyta</taxon>
        <taxon>Spermatophyta</taxon>
        <taxon>Magnoliopsida</taxon>
        <taxon>eudicotyledons</taxon>
        <taxon>Gunneridae</taxon>
        <taxon>Pentapetalae</taxon>
        <taxon>rosids</taxon>
        <taxon>malvids</taxon>
        <taxon>Brassicales</taxon>
        <taxon>Brassicaceae</taxon>
        <taxon>Arabideae</taxon>
        <taxon>Arabis</taxon>
    </lineage>
</organism>
<dbReference type="Proteomes" id="UP000029120">
    <property type="component" value="Chromosome 5"/>
</dbReference>
<keyword evidence="4 11" id="KW-0349">Heme</keyword>
<evidence type="ECO:0000256" key="7">
    <source>
        <dbReference type="ARBA" id="ARBA00022989"/>
    </source>
</evidence>
<dbReference type="PROSITE" id="PS00086">
    <property type="entry name" value="CYTOCHROME_P450"/>
    <property type="match status" value="1"/>
</dbReference>
<evidence type="ECO:0000313" key="14">
    <source>
        <dbReference type="Proteomes" id="UP000029120"/>
    </source>
</evidence>